<dbReference type="Gene3D" id="1.10.443.10">
    <property type="entry name" value="Intergrase catalytic core"/>
    <property type="match status" value="1"/>
</dbReference>
<proteinExistence type="predicted"/>
<dbReference type="Gene3D" id="1.10.150.130">
    <property type="match status" value="1"/>
</dbReference>
<organism evidence="12 13">
    <name type="scientific">Oceanobacillus kimchii</name>
    <dbReference type="NCBI Taxonomy" id="746691"/>
    <lineage>
        <taxon>Bacteria</taxon>
        <taxon>Bacillati</taxon>
        <taxon>Bacillota</taxon>
        <taxon>Bacilli</taxon>
        <taxon>Bacillales</taxon>
        <taxon>Bacillaceae</taxon>
        <taxon>Oceanobacillus</taxon>
    </lineage>
</organism>
<keyword evidence="8" id="KW-0131">Cell cycle</keyword>
<evidence type="ECO:0000256" key="1">
    <source>
        <dbReference type="ARBA" id="ARBA00004496"/>
    </source>
</evidence>
<dbReference type="InterPro" id="IPR011010">
    <property type="entry name" value="DNA_brk_join_enz"/>
</dbReference>
<comment type="caution">
    <text evidence="12">The sequence shown here is derived from an EMBL/GenBank/DDBJ whole genome shotgun (WGS) entry which is preliminary data.</text>
</comment>
<sequence>MNSDNLLVKMAYIKENNISLSNVKDSSLNKQVKAALLDESYKEEFFRRIFETDTSDYSKFNDIEMIYLYVHQEKDQDEEKNTQQNTKKEYVRELLHVYLLLNNNRDQFGIPFNANGELFRTLKEKHIRLYQQWLKTAPLGKGNKPYSIATISRKTTIFKSFLLYLYNRQYITSPIHKEFLAAKVSKKDRPNRDISKKEVIQLLEYYRTNPIVHGFLSTLVTTGARIEEICSAKVSDLTYEKDEMTNQYHYWLEVTGKGNKNRSLLIHDNVFKAIMRFRRRRRLDTVLNPIDHSPLFTTAKGKAYQYKNLSMFLTKHIREADVPFIQINNQLIEQIDAGLLPNKDKKRIRSLSPHTLRHAFAIISAENNSDVFRIMQSLGHEKIETTMIYLENKQSKEQNVGQDWKGNEIMNYI</sequence>
<dbReference type="SUPFAM" id="SSF56349">
    <property type="entry name" value="DNA breaking-rejoining enzymes"/>
    <property type="match status" value="1"/>
</dbReference>
<evidence type="ECO:0000313" key="12">
    <source>
        <dbReference type="EMBL" id="GLO68472.1"/>
    </source>
</evidence>
<feature type="domain" description="Core-binding (CB)" evidence="11">
    <location>
        <begin position="58"/>
        <end position="166"/>
    </location>
</feature>
<dbReference type="InterPro" id="IPR044068">
    <property type="entry name" value="CB"/>
</dbReference>
<evidence type="ECO:0000259" key="11">
    <source>
        <dbReference type="PROSITE" id="PS51900"/>
    </source>
</evidence>
<dbReference type="InterPro" id="IPR013762">
    <property type="entry name" value="Integrase-like_cat_sf"/>
</dbReference>
<keyword evidence="4" id="KW-0159">Chromosome partition</keyword>
<name>A0ABQ5TTI5_9BACI</name>
<comment type="subcellular location">
    <subcellularLocation>
        <location evidence="1">Cytoplasm</location>
    </subcellularLocation>
</comment>
<keyword evidence="7" id="KW-0233">DNA recombination</keyword>
<dbReference type="PROSITE" id="PS51898">
    <property type="entry name" value="TYR_RECOMBINASE"/>
    <property type="match status" value="1"/>
</dbReference>
<dbReference type="InterPro" id="IPR050090">
    <property type="entry name" value="Tyrosine_recombinase_XerCD"/>
</dbReference>
<evidence type="ECO:0000256" key="4">
    <source>
        <dbReference type="ARBA" id="ARBA00022829"/>
    </source>
</evidence>
<dbReference type="RefSeq" id="WP_317958691.1">
    <property type="nucleotide sequence ID" value="NZ_BSKO01000002.1"/>
</dbReference>
<protein>
    <recommendedName>
        <fullName evidence="14">Integrase</fullName>
    </recommendedName>
</protein>
<dbReference type="Pfam" id="PF00589">
    <property type="entry name" value="Phage_integrase"/>
    <property type="match status" value="1"/>
</dbReference>
<keyword evidence="3" id="KW-0132">Cell division</keyword>
<evidence type="ECO:0000259" key="10">
    <source>
        <dbReference type="PROSITE" id="PS51898"/>
    </source>
</evidence>
<gene>
    <name evidence="12" type="ORF">MACH08_42560</name>
</gene>
<evidence type="ECO:0000256" key="5">
    <source>
        <dbReference type="ARBA" id="ARBA00022908"/>
    </source>
</evidence>
<keyword evidence="6 9" id="KW-0238">DNA-binding</keyword>
<dbReference type="PANTHER" id="PTHR30349">
    <property type="entry name" value="PHAGE INTEGRASE-RELATED"/>
    <property type="match status" value="1"/>
</dbReference>
<evidence type="ECO:0000256" key="7">
    <source>
        <dbReference type="ARBA" id="ARBA00023172"/>
    </source>
</evidence>
<dbReference type="InterPro" id="IPR010998">
    <property type="entry name" value="Integrase_recombinase_N"/>
</dbReference>
<keyword evidence="5" id="KW-0229">DNA integration</keyword>
<dbReference type="InterPro" id="IPR002104">
    <property type="entry name" value="Integrase_catalytic"/>
</dbReference>
<evidence type="ECO:0000256" key="9">
    <source>
        <dbReference type="PROSITE-ProRule" id="PRU01248"/>
    </source>
</evidence>
<evidence type="ECO:0008006" key="14">
    <source>
        <dbReference type="Google" id="ProtNLM"/>
    </source>
</evidence>
<keyword evidence="13" id="KW-1185">Reference proteome</keyword>
<dbReference type="PANTHER" id="PTHR30349:SF77">
    <property type="entry name" value="TYROSINE RECOMBINASE XERC"/>
    <property type="match status" value="1"/>
</dbReference>
<evidence type="ECO:0000313" key="13">
    <source>
        <dbReference type="Proteomes" id="UP001275436"/>
    </source>
</evidence>
<keyword evidence="2" id="KW-0963">Cytoplasm</keyword>
<evidence type="ECO:0000256" key="8">
    <source>
        <dbReference type="ARBA" id="ARBA00023306"/>
    </source>
</evidence>
<reference evidence="12 13" key="1">
    <citation type="submission" date="2023-02" db="EMBL/GenBank/DDBJ databases">
        <title>Oceanobacillus kimchii IFOP_LL358 isolated form Alexandrium catenella lab strain.</title>
        <authorList>
            <person name="Gajardo G."/>
            <person name="Ueki S."/>
            <person name="Maruyama F."/>
        </authorList>
    </citation>
    <scope>NUCLEOTIDE SEQUENCE [LARGE SCALE GENOMIC DNA]</scope>
    <source>
        <strain evidence="12 13">IFOP_LL358</strain>
    </source>
</reference>
<dbReference type="Proteomes" id="UP001275436">
    <property type="component" value="Unassembled WGS sequence"/>
</dbReference>
<accession>A0ABQ5TTI5</accession>
<evidence type="ECO:0000256" key="3">
    <source>
        <dbReference type="ARBA" id="ARBA00022618"/>
    </source>
</evidence>
<evidence type="ECO:0000256" key="6">
    <source>
        <dbReference type="ARBA" id="ARBA00023125"/>
    </source>
</evidence>
<dbReference type="PROSITE" id="PS51900">
    <property type="entry name" value="CB"/>
    <property type="match status" value="1"/>
</dbReference>
<feature type="domain" description="Tyr recombinase" evidence="10">
    <location>
        <begin position="189"/>
        <end position="404"/>
    </location>
</feature>
<evidence type="ECO:0000256" key="2">
    <source>
        <dbReference type="ARBA" id="ARBA00022490"/>
    </source>
</evidence>
<dbReference type="EMBL" id="BSKO01000002">
    <property type="protein sequence ID" value="GLO68472.1"/>
    <property type="molecule type" value="Genomic_DNA"/>
</dbReference>